<name>A0A0E9VER4_ANGAN</name>
<accession>A0A0E9VER4</accession>
<evidence type="ECO:0000313" key="1">
    <source>
        <dbReference type="EMBL" id="JAH76552.1"/>
    </source>
</evidence>
<protein>
    <submittedName>
        <fullName evidence="1">Uncharacterized protein</fullName>
    </submittedName>
</protein>
<reference evidence="1" key="1">
    <citation type="submission" date="2014-11" db="EMBL/GenBank/DDBJ databases">
        <authorList>
            <person name="Amaro Gonzalez C."/>
        </authorList>
    </citation>
    <scope>NUCLEOTIDE SEQUENCE</scope>
</reference>
<dbReference type="EMBL" id="GBXM01032025">
    <property type="protein sequence ID" value="JAH76552.1"/>
    <property type="molecule type" value="Transcribed_RNA"/>
</dbReference>
<dbReference type="AlphaFoldDB" id="A0A0E9VER4"/>
<proteinExistence type="predicted"/>
<organism evidence="1">
    <name type="scientific">Anguilla anguilla</name>
    <name type="common">European freshwater eel</name>
    <name type="synonym">Muraena anguilla</name>
    <dbReference type="NCBI Taxonomy" id="7936"/>
    <lineage>
        <taxon>Eukaryota</taxon>
        <taxon>Metazoa</taxon>
        <taxon>Chordata</taxon>
        <taxon>Craniata</taxon>
        <taxon>Vertebrata</taxon>
        <taxon>Euteleostomi</taxon>
        <taxon>Actinopterygii</taxon>
        <taxon>Neopterygii</taxon>
        <taxon>Teleostei</taxon>
        <taxon>Anguilliformes</taxon>
        <taxon>Anguillidae</taxon>
        <taxon>Anguilla</taxon>
    </lineage>
</organism>
<reference evidence="1" key="2">
    <citation type="journal article" date="2015" name="Fish Shellfish Immunol.">
        <title>Early steps in the European eel (Anguilla anguilla)-Vibrio vulnificus interaction in the gills: Role of the RtxA13 toxin.</title>
        <authorList>
            <person name="Callol A."/>
            <person name="Pajuelo D."/>
            <person name="Ebbesson L."/>
            <person name="Teles M."/>
            <person name="MacKenzie S."/>
            <person name="Amaro C."/>
        </authorList>
    </citation>
    <scope>NUCLEOTIDE SEQUENCE</scope>
</reference>
<sequence length="51" mass="6194">MTVLVMQHFSCMMAICHFHSRMTTEKQQQQNHRTVAVEWLILHWVFYSNLT</sequence>